<comment type="cofactor">
    <cofactor evidence="2">
        <name>FAD</name>
        <dbReference type="ChEBI" id="CHEBI:57692"/>
    </cofactor>
</comment>
<dbReference type="SUPFAM" id="SSF51905">
    <property type="entry name" value="FAD/NAD(P)-binding domain"/>
    <property type="match status" value="1"/>
</dbReference>
<comment type="similarity">
    <text evidence="1">Belongs to the GMC oxidoreductase family.</text>
</comment>
<protein>
    <recommendedName>
        <fullName evidence="3">Glucose-methanol-choline oxidoreductase N-terminal domain-containing protein</fullName>
    </recommendedName>
</protein>
<dbReference type="OrthoDB" id="269227at2759"/>
<accession>A0A9P0DK11</accession>
<dbReference type="EMBL" id="OU896719">
    <property type="protein sequence ID" value="CAH1119689.1"/>
    <property type="molecule type" value="Genomic_DNA"/>
</dbReference>
<proteinExistence type="inferred from homology"/>
<evidence type="ECO:0000259" key="3">
    <source>
        <dbReference type="PROSITE" id="PS00624"/>
    </source>
</evidence>
<dbReference type="GO" id="GO:0050660">
    <property type="term" value="F:flavin adenine dinucleotide binding"/>
    <property type="evidence" value="ECO:0007669"/>
    <property type="project" value="InterPro"/>
</dbReference>
<evidence type="ECO:0000256" key="2">
    <source>
        <dbReference type="PIRSR" id="PIRSR000137-2"/>
    </source>
</evidence>
<sequence length="629" mass="69941">MPSAGSGPQNGVADPILASSYNQSEVDYIANLVKNAEKNGHTYQVHENTYEYKPTNISNIEDFGTFDFIVVGGGSGGSVIASRLTEIRNWTVLLIEAGGFGNDETDIPFLSTAIKFSRYNWGFFSTPQRTCCQGMIDQKCSIAQGRGIGGTSLIDDLVYSRGSSIDFDKWAKYVKDERWSYKQVLPYFKKSEKYTHRDRRSPVVNSMHGKKGLLSVSNFLPESPQLQAWLRANKELGYRIADYNAGTGLGSSPAQLCTKDGRRFDDGKAFIRPFINRHNLNVSINSYVTKILIDPMTKTAEGVIFSTLDKKQYRALASKEVILCAGAMNSPLLLMLSGIGPKNHLRSLRIPVIENLEVGSYLKDHPAFEGLIFDSNYTEPVKPVTEYVEEYLRGVGPYTIAASNQGVGFYESSRTKGTGYPDIEILMVPANATNPFSQRKSSFTEQTYADLWEGSNQIQAYRMVVIHLHAQSTGTLRLKSADPYDYPLIDLNLLSDWWWQRDIGTLYEGVQIALNLASTEALRGIGSQLRSGPLKACQNHEYLSKRYWYCALRQLTTNIHRPVSTCPMGPNTRRGDVVDAVGKVHGLKKLRVADASVFPFSLAGHPNAAVVLVAEVISDFIKMEYNGIK</sequence>
<dbReference type="AlphaFoldDB" id="A0A9P0DK11"/>
<dbReference type="Pfam" id="PF00732">
    <property type="entry name" value="GMC_oxred_N"/>
    <property type="match status" value="1"/>
</dbReference>
<dbReference type="Proteomes" id="UP001153737">
    <property type="component" value="Chromosome 13"/>
</dbReference>
<dbReference type="Gene3D" id="3.50.50.60">
    <property type="entry name" value="FAD/NAD(P)-binding domain"/>
    <property type="match status" value="1"/>
</dbReference>
<dbReference type="InterPro" id="IPR036188">
    <property type="entry name" value="FAD/NAD-bd_sf"/>
</dbReference>
<feature type="binding site" evidence="2">
    <location>
        <position position="151"/>
    </location>
    <ligand>
        <name>FAD</name>
        <dbReference type="ChEBI" id="CHEBI:57692"/>
    </ligand>
</feature>
<dbReference type="InterPro" id="IPR007867">
    <property type="entry name" value="GMC_OxRtase_C"/>
</dbReference>
<dbReference type="PANTHER" id="PTHR11552">
    <property type="entry name" value="GLUCOSE-METHANOL-CHOLINE GMC OXIDOREDUCTASE"/>
    <property type="match status" value="1"/>
</dbReference>
<dbReference type="PANTHER" id="PTHR11552:SF158">
    <property type="entry name" value="GH23626P-RELATED"/>
    <property type="match status" value="1"/>
</dbReference>
<keyword evidence="2" id="KW-0285">Flavoprotein</keyword>
<dbReference type="SUPFAM" id="SSF54373">
    <property type="entry name" value="FAD-linked reductases, C-terminal domain"/>
    <property type="match status" value="1"/>
</dbReference>
<dbReference type="InterPro" id="IPR012132">
    <property type="entry name" value="GMC_OxRdtase"/>
</dbReference>
<gene>
    <name evidence="4" type="ORF">PHAECO_LOCUS3870</name>
</gene>
<dbReference type="InterPro" id="IPR000172">
    <property type="entry name" value="GMC_OxRdtase_N"/>
</dbReference>
<keyword evidence="5" id="KW-1185">Reference proteome</keyword>
<feature type="binding site" evidence="2">
    <location>
        <position position="288"/>
    </location>
    <ligand>
        <name>FAD</name>
        <dbReference type="ChEBI" id="CHEBI:57692"/>
    </ligand>
</feature>
<reference evidence="4" key="2">
    <citation type="submission" date="2022-10" db="EMBL/GenBank/DDBJ databases">
        <authorList>
            <consortium name="ENA_rothamsted_submissions"/>
            <consortium name="culmorum"/>
            <person name="King R."/>
        </authorList>
    </citation>
    <scope>NUCLEOTIDE SEQUENCE</scope>
</reference>
<dbReference type="PIRSF" id="PIRSF000137">
    <property type="entry name" value="Alcohol_oxidase"/>
    <property type="match status" value="1"/>
</dbReference>
<evidence type="ECO:0000313" key="4">
    <source>
        <dbReference type="EMBL" id="CAH1119689.1"/>
    </source>
</evidence>
<dbReference type="Gene3D" id="3.30.560.10">
    <property type="entry name" value="Glucose Oxidase, domain 3"/>
    <property type="match status" value="1"/>
</dbReference>
<feature type="domain" description="Glucose-methanol-choline oxidoreductase N-terminal" evidence="3">
    <location>
        <begin position="326"/>
        <end position="340"/>
    </location>
</feature>
<dbReference type="GO" id="GO:0016614">
    <property type="term" value="F:oxidoreductase activity, acting on CH-OH group of donors"/>
    <property type="evidence" value="ECO:0007669"/>
    <property type="project" value="InterPro"/>
</dbReference>
<name>A0A9P0DK11_PHACE</name>
<keyword evidence="2" id="KW-0274">FAD</keyword>
<evidence type="ECO:0000313" key="5">
    <source>
        <dbReference type="Proteomes" id="UP001153737"/>
    </source>
</evidence>
<organism evidence="4 5">
    <name type="scientific">Phaedon cochleariae</name>
    <name type="common">Mustard beetle</name>
    <dbReference type="NCBI Taxonomy" id="80249"/>
    <lineage>
        <taxon>Eukaryota</taxon>
        <taxon>Metazoa</taxon>
        <taxon>Ecdysozoa</taxon>
        <taxon>Arthropoda</taxon>
        <taxon>Hexapoda</taxon>
        <taxon>Insecta</taxon>
        <taxon>Pterygota</taxon>
        <taxon>Neoptera</taxon>
        <taxon>Endopterygota</taxon>
        <taxon>Coleoptera</taxon>
        <taxon>Polyphaga</taxon>
        <taxon>Cucujiformia</taxon>
        <taxon>Chrysomeloidea</taxon>
        <taxon>Chrysomelidae</taxon>
        <taxon>Chrysomelinae</taxon>
        <taxon>Chrysomelini</taxon>
        <taxon>Phaedon</taxon>
    </lineage>
</organism>
<dbReference type="Pfam" id="PF05199">
    <property type="entry name" value="GMC_oxred_C"/>
    <property type="match status" value="1"/>
</dbReference>
<reference evidence="4" key="1">
    <citation type="submission" date="2022-01" db="EMBL/GenBank/DDBJ databases">
        <authorList>
            <person name="King R."/>
        </authorList>
    </citation>
    <scope>NUCLEOTIDE SEQUENCE</scope>
</reference>
<dbReference type="PROSITE" id="PS00624">
    <property type="entry name" value="GMC_OXRED_2"/>
    <property type="match status" value="1"/>
</dbReference>
<evidence type="ECO:0000256" key="1">
    <source>
        <dbReference type="ARBA" id="ARBA00010790"/>
    </source>
</evidence>